<dbReference type="PROSITE" id="PS50222">
    <property type="entry name" value="EF_HAND_2"/>
    <property type="match status" value="1"/>
</dbReference>
<dbReference type="InterPro" id="IPR011992">
    <property type="entry name" value="EF-hand-dom_pair"/>
</dbReference>
<dbReference type="PANTHER" id="PTHR23048">
    <property type="entry name" value="MYOSIN LIGHT CHAIN 1, 3"/>
    <property type="match status" value="1"/>
</dbReference>
<evidence type="ECO:0000256" key="1">
    <source>
        <dbReference type="ARBA" id="ARBA00020786"/>
    </source>
</evidence>
<accession>A0ABN9R6A4</accession>
<keyword evidence="3" id="KW-0677">Repeat</keyword>
<dbReference type="Gene3D" id="1.10.238.10">
    <property type="entry name" value="EF-hand"/>
    <property type="match status" value="1"/>
</dbReference>
<dbReference type="EMBL" id="CAUYUJ010005508">
    <property type="protein sequence ID" value="CAK0813893.1"/>
    <property type="molecule type" value="Genomic_DNA"/>
</dbReference>
<evidence type="ECO:0000313" key="7">
    <source>
        <dbReference type="Proteomes" id="UP001189429"/>
    </source>
</evidence>
<keyword evidence="2" id="KW-0479">Metal-binding</keyword>
<keyword evidence="7" id="KW-1185">Reference proteome</keyword>
<feature type="domain" description="EF-hand" evidence="5">
    <location>
        <begin position="96"/>
        <end position="115"/>
    </location>
</feature>
<dbReference type="SUPFAM" id="SSF47473">
    <property type="entry name" value="EF-hand"/>
    <property type="match status" value="1"/>
</dbReference>
<sequence length="201" mass="21985">MGCSSVNVLAAAAAVEKLQVGCENSTYASSPMEGLFTPEQVADVRDLYVMFTGSPDREIDRSDFMRFTKMLGLSLPEEDAHALFNQMDSGRGRHEGNGRVDFEELMAFLQTMAVPMSLHEELSDAFEFMTLASDGPSKAKKKKRSDPKTKTITKRELAASMESMGEKVTEADCAAMIRAVTGGRDLVDFDTFARLCSQGQG</sequence>
<comment type="caution">
    <text evidence="6">The sequence shown here is derived from an EMBL/GenBank/DDBJ whole genome shotgun (WGS) entry which is preliminary data.</text>
</comment>
<evidence type="ECO:0000256" key="2">
    <source>
        <dbReference type="ARBA" id="ARBA00022723"/>
    </source>
</evidence>
<evidence type="ECO:0000256" key="3">
    <source>
        <dbReference type="ARBA" id="ARBA00022737"/>
    </source>
</evidence>
<evidence type="ECO:0000313" key="6">
    <source>
        <dbReference type="EMBL" id="CAK0813893.1"/>
    </source>
</evidence>
<keyword evidence="4" id="KW-0007">Acetylation</keyword>
<dbReference type="InterPro" id="IPR002048">
    <property type="entry name" value="EF_hand_dom"/>
</dbReference>
<reference evidence="6" key="1">
    <citation type="submission" date="2023-10" db="EMBL/GenBank/DDBJ databases">
        <authorList>
            <person name="Chen Y."/>
            <person name="Shah S."/>
            <person name="Dougan E. K."/>
            <person name="Thang M."/>
            <person name="Chan C."/>
        </authorList>
    </citation>
    <scope>NUCLEOTIDE SEQUENCE [LARGE SCALE GENOMIC DNA]</scope>
</reference>
<dbReference type="PANTHER" id="PTHR23048:SF0">
    <property type="entry name" value="CALMODULIN LIKE 3"/>
    <property type="match status" value="1"/>
</dbReference>
<gene>
    <name evidence="6" type="ORF">PCOR1329_LOCUS17670</name>
</gene>
<name>A0ABN9R6A4_9DINO</name>
<organism evidence="6 7">
    <name type="scientific">Prorocentrum cordatum</name>
    <dbReference type="NCBI Taxonomy" id="2364126"/>
    <lineage>
        <taxon>Eukaryota</taxon>
        <taxon>Sar</taxon>
        <taxon>Alveolata</taxon>
        <taxon>Dinophyceae</taxon>
        <taxon>Prorocentrales</taxon>
        <taxon>Prorocentraceae</taxon>
        <taxon>Prorocentrum</taxon>
    </lineage>
</organism>
<protein>
    <recommendedName>
        <fullName evidence="1">Calmodulin</fullName>
    </recommendedName>
</protein>
<dbReference type="InterPro" id="IPR050230">
    <property type="entry name" value="CALM/Myosin/TropC-like"/>
</dbReference>
<proteinExistence type="predicted"/>
<evidence type="ECO:0000256" key="4">
    <source>
        <dbReference type="ARBA" id="ARBA00022990"/>
    </source>
</evidence>
<dbReference type="Proteomes" id="UP001189429">
    <property type="component" value="Unassembled WGS sequence"/>
</dbReference>
<evidence type="ECO:0000259" key="5">
    <source>
        <dbReference type="PROSITE" id="PS50222"/>
    </source>
</evidence>